<keyword evidence="4" id="KW-0175">Coiled coil</keyword>
<feature type="coiled-coil region" evidence="4">
    <location>
        <begin position="160"/>
        <end position="187"/>
    </location>
</feature>
<dbReference type="EMBL" id="JARRAG010000001">
    <property type="protein sequence ID" value="MDG3003369.1"/>
    <property type="molecule type" value="Genomic_DNA"/>
</dbReference>
<dbReference type="Gene3D" id="1.25.40.10">
    <property type="entry name" value="Tetratricopeptide repeat domain"/>
    <property type="match status" value="1"/>
</dbReference>
<keyword evidence="7" id="KW-1185">Reference proteome</keyword>
<sequence length="259" mass="29165">MKMLLRTGLGLFLAATPLASWAGDFLAESDAAGAWQYYNNMGWHAFYDGDMDLARDRFAKAIETVRPYEKKFPRLMSRSCHDLTRVLCAKKRYADAEPMAKWVIEAREHDAWTRDDVMFDSLYLLAVIHREQHHEADAVPVLRKAMAIEEKHVGPSDARLALTIKELADLEAKIGDYQEAEAHYRRAIHIHKRHAATNLDLAEAIGGRADVLERLGRVADARAAQAEAETIRDECAGEPRLADHLTTPLAARVVRPATR</sequence>
<protein>
    <submittedName>
        <fullName evidence="6">Tetratricopeptide repeat protein</fullName>
    </submittedName>
</protein>
<organism evidence="6 7">
    <name type="scientific">Paludisphaera mucosa</name>
    <dbReference type="NCBI Taxonomy" id="3030827"/>
    <lineage>
        <taxon>Bacteria</taxon>
        <taxon>Pseudomonadati</taxon>
        <taxon>Planctomycetota</taxon>
        <taxon>Planctomycetia</taxon>
        <taxon>Isosphaerales</taxon>
        <taxon>Isosphaeraceae</taxon>
        <taxon>Paludisphaera</taxon>
    </lineage>
</organism>
<dbReference type="PROSITE" id="PS50005">
    <property type="entry name" value="TPR"/>
    <property type="match status" value="1"/>
</dbReference>
<proteinExistence type="predicted"/>
<gene>
    <name evidence="6" type="ORF">PZE19_06295</name>
</gene>
<dbReference type="Pfam" id="PF13374">
    <property type="entry name" value="TPR_10"/>
    <property type="match status" value="1"/>
</dbReference>
<accession>A0ABT6F731</accession>
<keyword evidence="1" id="KW-0677">Repeat</keyword>
<dbReference type="InterPro" id="IPR019734">
    <property type="entry name" value="TPR_rpt"/>
</dbReference>
<name>A0ABT6F731_9BACT</name>
<evidence type="ECO:0000313" key="7">
    <source>
        <dbReference type="Proteomes" id="UP001216907"/>
    </source>
</evidence>
<evidence type="ECO:0000256" key="3">
    <source>
        <dbReference type="PROSITE-ProRule" id="PRU00339"/>
    </source>
</evidence>
<dbReference type="Proteomes" id="UP001216907">
    <property type="component" value="Unassembled WGS sequence"/>
</dbReference>
<evidence type="ECO:0000256" key="4">
    <source>
        <dbReference type="SAM" id="Coils"/>
    </source>
</evidence>
<feature type="chain" id="PRO_5045879908" evidence="5">
    <location>
        <begin position="23"/>
        <end position="259"/>
    </location>
</feature>
<evidence type="ECO:0000313" key="6">
    <source>
        <dbReference type="EMBL" id="MDG3003369.1"/>
    </source>
</evidence>
<comment type="caution">
    <text evidence="6">The sequence shown here is derived from an EMBL/GenBank/DDBJ whole genome shotgun (WGS) entry which is preliminary data.</text>
</comment>
<feature type="repeat" description="TPR" evidence="3">
    <location>
        <begin position="161"/>
        <end position="194"/>
    </location>
</feature>
<evidence type="ECO:0000256" key="5">
    <source>
        <dbReference type="SAM" id="SignalP"/>
    </source>
</evidence>
<dbReference type="PANTHER" id="PTHR45641">
    <property type="entry name" value="TETRATRICOPEPTIDE REPEAT PROTEIN (AFU_ORTHOLOGUE AFUA_6G03870)"/>
    <property type="match status" value="1"/>
</dbReference>
<reference evidence="6 7" key="1">
    <citation type="submission" date="2023-03" db="EMBL/GenBank/DDBJ databases">
        <title>Paludisphaera mucosa sp. nov. a novel planctomycete from northern fen.</title>
        <authorList>
            <person name="Ivanova A."/>
        </authorList>
    </citation>
    <scope>NUCLEOTIDE SEQUENCE [LARGE SCALE GENOMIC DNA]</scope>
    <source>
        <strain evidence="6 7">Pla2</strain>
    </source>
</reference>
<dbReference type="RefSeq" id="WP_277859721.1">
    <property type="nucleotide sequence ID" value="NZ_JARRAG010000001.1"/>
</dbReference>
<dbReference type="SMART" id="SM00028">
    <property type="entry name" value="TPR"/>
    <property type="match status" value="5"/>
</dbReference>
<dbReference type="PANTHER" id="PTHR45641:SF19">
    <property type="entry name" value="NEPHROCYSTIN-3"/>
    <property type="match status" value="1"/>
</dbReference>
<evidence type="ECO:0000256" key="1">
    <source>
        <dbReference type="ARBA" id="ARBA00022737"/>
    </source>
</evidence>
<dbReference type="InterPro" id="IPR011990">
    <property type="entry name" value="TPR-like_helical_dom_sf"/>
</dbReference>
<feature type="signal peptide" evidence="5">
    <location>
        <begin position="1"/>
        <end position="22"/>
    </location>
</feature>
<keyword evidence="5" id="KW-0732">Signal</keyword>
<dbReference type="SUPFAM" id="SSF48452">
    <property type="entry name" value="TPR-like"/>
    <property type="match status" value="1"/>
</dbReference>
<keyword evidence="2 3" id="KW-0802">TPR repeat</keyword>
<evidence type="ECO:0000256" key="2">
    <source>
        <dbReference type="ARBA" id="ARBA00022803"/>
    </source>
</evidence>